<evidence type="ECO:0000256" key="2">
    <source>
        <dbReference type="ARBA" id="ARBA00012438"/>
    </source>
</evidence>
<dbReference type="SMART" id="SM00387">
    <property type="entry name" value="HATPase_c"/>
    <property type="match status" value="1"/>
</dbReference>
<dbReference type="SMART" id="SM00260">
    <property type="entry name" value="CheW"/>
    <property type="match status" value="1"/>
</dbReference>
<keyword evidence="9" id="KW-0067">ATP-binding</keyword>
<evidence type="ECO:0000256" key="12">
    <source>
        <dbReference type="SAM" id="MobiDB-lite"/>
    </source>
</evidence>
<keyword evidence="8" id="KW-0418">Kinase</keyword>
<evidence type="ECO:0000256" key="11">
    <source>
        <dbReference type="PROSITE-ProRule" id="PRU00110"/>
    </source>
</evidence>
<organism evidence="16 17">
    <name type="scientific">Hydrogenibacillus schlegelii</name>
    <name type="common">Bacillus schlegelii</name>
    <dbReference type="NCBI Taxonomy" id="1484"/>
    <lineage>
        <taxon>Bacteria</taxon>
        <taxon>Bacillati</taxon>
        <taxon>Bacillota</taxon>
        <taxon>Bacilli</taxon>
        <taxon>Bacillales</taxon>
        <taxon>Bacillales Family X. Incertae Sedis</taxon>
        <taxon>Hydrogenibacillus</taxon>
    </lineage>
</organism>
<keyword evidence="17" id="KW-1185">Reference proteome</keyword>
<dbReference type="Pfam" id="PF07194">
    <property type="entry name" value="P2"/>
    <property type="match status" value="2"/>
</dbReference>
<dbReference type="PROSITE" id="PS50894">
    <property type="entry name" value="HPT"/>
    <property type="match status" value="1"/>
</dbReference>
<dbReference type="EC" id="2.7.13.3" evidence="2"/>
<dbReference type="Gene3D" id="3.30.565.10">
    <property type="entry name" value="Histidine kinase-like ATPase, C-terminal domain"/>
    <property type="match status" value="1"/>
</dbReference>
<dbReference type="SUPFAM" id="SSF47226">
    <property type="entry name" value="Histidine-containing phosphotransfer domain, HPT domain"/>
    <property type="match status" value="1"/>
</dbReference>
<dbReference type="Pfam" id="PF02518">
    <property type="entry name" value="HATPase_c"/>
    <property type="match status" value="1"/>
</dbReference>
<feature type="modified residue" description="Phosphohistidine" evidence="11">
    <location>
        <position position="46"/>
    </location>
</feature>
<dbReference type="PANTHER" id="PTHR43395">
    <property type="entry name" value="SENSOR HISTIDINE KINASE CHEA"/>
    <property type="match status" value="1"/>
</dbReference>
<dbReference type="InterPro" id="IPR037006">
    <property type="entry name" value="CheA-like_homodim_sf"/>
</dbReference>
<reference evidence="16 17" key="1">
    <citation type="submission" date="2015-09" db="EMBL/GenBank/DDBJ databases">
        <title>Draft genome sequence of Hydrogenibacillus schlegelii DSM 2000.</title>
        <authorList>
            <person name="Hemp J."/>
        </authorList>
    </citation>
    <scope>NUCLEOTIDE SEQUENCE [LARGE SCALE GENOMIC DNA]</scope>
    <source>
        <strain evidence="16 17">MA 48</strain>
    </source>
</reference>
<dbReference type="InterPro" id="IPR008207">
    <property type="entry name" value="Sig_transdc_His_kin_Hpt_dom"/>
</dbReference>
<evidence type="ECO:0000256" key="8">
    <source>
        <dbReference type="ARBA" id="ARBA00022777"/>
    </source>
</evidence>
<accession>A0A179IPV7</accession>
<dbReference type="AlphaFoldDB" id="A0A179IPV7"/>
<sequence>MDHGEYLAMFLDESRENVGRITEGLLRLEQDPTDRETVNDLFRAAHTLKGMSATMGFGRLAELTHELESALDPVRQGKTTLRPEDVDVLFRATDRMEAMLRDIEGGGSGEAPIDDLVAALRSLGGGPGGGPAAAGAPPSAGKTPAGALPDDYDVYHREIIRQALAEGLGVYRVEVVLRPDALLPGARAYVVYRALEALGEIVHSHPPVKELEEGQFDRSFVLTVVSAEPEAAVRRAVEGVADVETVAVTALNAASGAAAHGAADLGAREVAPGPSASAETPGATASVETYADYEPHHRSAIREALRQGRRAVRLEVVLVPGVLLKGARAYVVYQTAAGFGEVIHTAPPADRLEDGDFEDAFVLTLLTDAAPDTVACAVRGISEIRDVRAIELGAPPVQGAGPAAGSAAGRAERSAAGQTKPPSAGQAEPPAPSAPAAGRPTAGDRTAPAGRKAPAKVIRVDAERLDKLMNLFSELVIARGRLELIARELGHRDLADIVEHMSRTGSELQSLILAIRMVSVEHVFQRFPRMVRDVARELGKSVRLVIRGEETELDRTVVDEIGEPLVHLLRNAVDHGLESEAERKAAGKPPEGTIELVAYPSGNHVYIEVKDDGRGIDREKVLKKAIDRGLVRPEQAASMPDSAVFQLLFQPGFSTSDVVTDLSGRGVGLDVVKSRIESLGGRVDVFSKRGAGTLFRLQLPLSLSILYAMLVDIGGETYALPIADLVETLGIPPEAVRTVHRQPVIDLRGAVVPLLDGRRFFRTDAPPFLADDGAVRRPEGGGGVLFVAVVKKNDRLAGLIVDRFLGQQEIVLKSLGAYLKAVRTFLGATILGDGRVALVVEPAVFFEPLALAEPAGSGR</sequence>
<protein>
    <recommendedName>
        <fullName evidence="3">Chemotaxis protein CheA</fullName>
        <ecNumber evidence="2">2.7.13.3</ecNumber>
    </recommendedName>
</protein>
<evidence type="ECO:0000313" key="17">
    <source>
        <dbReference type="Proteomes" id="UP000243024"/>
    </source>
</evidence>
<evidence type="ECO:0000256" key="6">
    <source>
        <dbReference type="ARBA" id="ARBA00022679"/>
    </source>
</evidence>
<dbReference type="GO" id="GO:0005737">
    <property type="term" value="C:cytoplasm"/>
    <property type="evidence" value="ECO:0007669"/>
    <property type="project" value="InterPro"/>
</dbReference>
<dbReference type="InterPro" id="IPR004358">
    <property type="entry name" value="Sig_transdc_His_kin-like_C"/>
</dbReference>
<dbReference type="SUPFAM" id="SSF47384">
    <property type="entry name" value="Homodimeric domain of signal transducing histidine kinase"/>
    <property type="match status" value="1"/>
</dbReference>
<dbReference type="InterPro" id="IPR051315">
    <property type="entry name" value="Bact_Chemotaxis_CheA"/>
</dbReference>
<evidence type="ECO:0000256" key="9">
    <source>
        <dbReference type="ARBA" id="ARBA00022840"/>
    </source>
</evidence>
<keyword evidence="4" id="KW-0145">Chemotaxis</keyword>
<dbReference type="Gene3D" id="1.10.287.560">
    <property type="entry name" value="Histidine kinase CheA-like, homodimeric domain"/>
    <property type="match status" value="1"/>
</dbReference>
<dbReference type="CDD" id="cd16916">
    <property type="entry name" value="HATPase_CheA-like"/>
    <property type="match status" value="1"/>
</dbReference>
<dbReference type="SUPFAM" id="SSF50341">
    <property type="entry name" value="CheW-like"/>
    <property type="match status" value="1"/>
</dbReference>
<dbReference type="SUPFAM" id="SSF55874">
    <property type="entry name" value="ATPase domain of HSP90 chaperone/DNA topoisomerase II/histidine kinase"/>
    <property type="match status" value="1"/>
</dbReference>
<evidence type="ECO:0000256" key="3">
    <source>
        <dbReference type="ARBA" id="ARBA00021495"/>
    </source>
</evidence>
<evidence type="ECO:0000256" key="5">
    <source>
        <dbReference type="ARBA" id="ARBA00022553"/>
    </source>
</evidence>
<comment type="caution">
    <text evidence="16">The sequence shown here is derived from an EMBL/GenBank/DDBJ whole genome shotgun (WGS) entry which is preliminary data.</text>
</comment>
<dbReference type="GO" id="GO:0005524">
    <property type="term" value="F:ATP binding"/>
    <property type="evidence" value="ECO:0007669"/>
    <property type="project" value="UniProtKB-KW"/>
</dbReference>
<dbReference type="FunFam" id="3.30.565.10:FF:000016">
    <property type="entry name" value="Chemotaxis protein CheA, putative"/>
    <property type="match status" value="1"/>
</dbReference>
<dbReference type="RefSeq" id="WP_066200077.1">
    <property type="nucleotide sequence ID" value="NZ_CBCSAS010000004.1"/>
</dbReference>
<dbReference type="SUPFAM" id="SSF55052">
    <property type="entry name" value="CheY-binding domain of CheA"/>
    <property type="match status" value="2"/>
</dbReference>
<feature type="region of interest" description="Disordered" evidence="12">
    <location>
        <begin position="127"/>
        <end position="147"/>
    </location>
</feature>
<dbReference type="Proteomes" id="UP000243024">
    <property type="component" value="Unassembled WGS sequence"/>
</dbReference>
<dbReference type="EMBL" id="JXBB01000012">
    <property type="protein sequence ID" value="OAR04717.1"/>
    <property type="molecule type" value="Genomic_DNA"/>
</dbReference>
<evidence type="ECO:0000259" key="14">
    <source>
        <dbReference type="PROSITE" id="PS50851"/>
    </source>
</evidence>
<dbReference type="CDD" id="cd00088">
    <property type="entry name" value="HPT"/>
    <property type="match status" value="1"/>
</dbReference>
<evidence type="ECO:0000256" key="10">
    <source>
        <dbReference type="ARBA" id="ARBA00023012"/>
    </source>
</evidence>
<evidence type="ECO:0000259" key="13">
    <source>
        <dbReference type="PROSITE" id="PS50109"/>
    </source>
</evidence>
<dbReference type="InterPro" id="IPR004105">
    <property type="entry name" value="CheA-like_dim"/>
</dbReference>
<feature type="domain" description="HPt" evidence="15">
    <location>
        <begin position="1"/>
        <end position="103"/>
    </location>
</feature>
<feature type="domain" description="CheW-like" evidence="14">
    <location>
        <begin position="705"/>
        <end position="851"/>
    </location>
</feature>
<dbReference type="InterPro" id="IPR003594">
    <property type="entry name" value="HATPase_dom"/>
</dbReference>
<dbReference type="OrthoDB" id="9803176at2"/>
<evidence type="ECO:0000259" key="15">
    <source>
        <dbReference type="PROSITE" id="PS50894"/>
    </source>
</evidence>
<evidence type="ECO:0000256" key="1">
    <source>
        <dbReference type="ARBA" id="ARBA00000085"/>
    </source>
</evidence>
<dbReference type="Gene3D" id="1.20.120.160">
    <property type="entry name" value="HPT domain"/>
    <property type="match status" value="1"/>
</dbReference>
<dbReference type="PROSITE" id="PS50109">
    <property type="entry name" value="HIS_KIN"/>
    <property type="match status" value="1"/>
</dbReference>
<gene>
    <name evidence="16" type="ORF">SA87_09365</name>
</gene>
<feature type="domain" description="Histidine kinase" evidence="13">
    <location>
        <begin position="452"/>
        <end position="703"/>
    </location>
</feature>
<dbReference type="InterPro" id="IPR002545">
    <property type="entry name" value="CheW-lke_dom"/>
</dbReference>
<dbReference type="InterPro" id="IPR010808">
    <property type="entry name" value="CheA_P2-bd"/>
</dbReference>
<evidence type="ECO:0000313" key="16">
    <source>
        <dbReference type="EMBL" id="OAR04717.1"/>
    </source>
</evidence>
<feature type="region of interest" description="Disordered" evidence="12">
    <location>
        <begin position="395"/>
        <end position="454"/>
    </location>
</feature>
<dbReference type="SMART" id="SM00073">
    <property type="entry name" value="HPT"/>
    <property type="match status" value="1"/>
</dbReference>
<dbReference type="Gene3D" id="2.30.30.40">
    <property type="entry name" value="SH3 Domains"/>
    <property type="match status" value="1"/>
</dbReference>
<proteinExistence type="predicted"/>
<dbReference type="PANTHER" id="PTHR43395:SF1">
    <property type="entry name" value="CHEMOTAXIS PROTEIN CHEA"/>
    <property type="match status" value="1"/>
</dbReference>
<dbReference type="Pfam" id="PF01584">
    <property type="entry name" value="CheW"/>
    <property type="match status" value="1"/>
</dbReference>
<dbReference type="CDD" id="cd00731">
    <property type="entry name" value="CheA_reg"/>
    <property type="match status" value="1"/>
</dbReference>
<dbReference type="InterPro" id="IPR036097">
    <property type="entry name" value="HisK_dim/P_sf"/>
</dbReference>
<dbReference type="PROSITE" id="PS50851">
    <property type="entry name" value="CHEW"/>
    <property type="match status" value="1"/>
</dbReference>
<name>A0A179IPV7_HYDSH</name>
<feature type="compositionally biased region" description="Low complexity" evidence="12">
    <location>
        <begin position="395"/>
        <end position="443"/>
    </location>
</feature>
<dbReference type="Pfam" id="PF02895">
    <property type="entry name" value="H-kinase_dim"/>
    <property type="match status" value="1"/>
</dbReference>
<feature type="compositionally biased region" description="Low complexity" evidence="12">
    <location>
        <begin position="133"/>
        <end position="147"/>
    </location>
</feature>
<dbReference type="InterPro" id="IPR005467">
    <property type="entry name" value="His_kinase_dom"/>
</dbReference>
<dbReference type="Pfam" id="PF01627">
    <property type="entry name" value="Hpt"/>
    <property type="match status" value="1"/>
</dbReference>
<dbReference type="Gene3D" id="3.30.70.1110">
    <property type="entry name" value="Histidine kinase CheA-like, P2 response regulator-binding domain"/>
    <property type="match status" value="2"/>
</dbReference>
<dbReference type="STRING" id="1484.SA87_09365"/>
<dbReference type="GO" id="GO:0006935">
    <property type="term" value="P:chemotaxis"/>
    <property type="evidence" value="ECO:0007669"/>
    <property type="project" value="UniProtKB-KW"/>
</dbReference>
<keyword evidence="7" id="KW-0547">Nucleotide-binding</keyword>
<dbReference type="PRINTS" id="PR00344">
    <property type="entry name" value="BCTRLSENSOR"/>
</dbReference>
<dbReference type="InterPro" id="IPR036641">
    <property type="entry name" value="HPT_dom_sf"/>
</dbReference>
<evidence type="ECO:0000256" key="7">
    <source>
        <dbReference type="ARBA" id="ARBA00022741"/>
    </source>
</evidence>
<dbReference type="InterPro" id="IPR036061">
    <property type="entry name" value="CheW-like_dom_sf"/>
</dbReference>
<dbReference type="InterPro" id="IPR037052">
    <property type="entry name" value="CheA-like_P2_sf"/>
</dbReference>
<dbReference type="InterPro" id="IPR035891">
    <property type="entry name" value="CheY-binding_CheA"/>
</dbReference>
<keyword evidence="6" id="KW-0808">Transferase</keyword>
<keyword evidence="5 11" id="KW-0597">Phosphoprotein</keyword>
<evidence type="ECO:0000256" key="4">
    <source>
        <dbReference type="ARBA" id="ARBA00022500"/>
    </source>
</evidence>
<dbReference type="GO" id="GO:0000155">
    <property type="term" value="F:phosphorelay sensor kinase activity"/>
    <property type="evidence" value="ECO:0007669"/>
    <property type="project" value="InterPro"/>
</dbReference>
<keyword evidence="10" id="KW-0902">Two-component regulatory system</keyword>
<dbReference type="InterPro" id="IPR036890">
    <property type="entry name" value="HATPase_C_sf"/>
</dbReference>
<dbReference type="SMART" id="SM01231">
    <property type="entry name" value="H-kinase_dim"/>
    <property type="match status" value="1"/>
</dbReference>
<comment type="catalytic activity">
    <reaction evidence="1">
        <text>ATP + protein L-histidine = ADP + protein N-phospho-L-histidine.</text>
        <dbReference type="EC" id="2.7.13.3"/>
    </reaction>
</comment>